<feature type="compositionally biased region" description="Basic and acidic residues" evidence="2">
    <location>
        <begin position="1327"/>
        <end position="1337"/>
    </location>
</feature>
<evidence type="ECO:0000313" key="6">
    <source>
        <dbReference type="Proteomes" id="UP000224080"/>
    </source>
</evidence>
<feature type="domain" description="Nephrocystin 3-like N-terminal" evidence="4">
    <location>
        <begin position="301"/>
        <end position="474"/>
    </location>
</feature>
<name>A0A2B7WU71_9EURO</name>
<evidence type="ECO:0000313" key="5">
    <source>
        <dbReference type="EMBL" id="PGH00149.1"/>
    </source>
</evidence>
<dbReference type="EMBL" id="PDNC01000090">
    <property type="protein sequence ID" value="PGH00149.1"/>
    <property type="molecule type" value="Genomic_DNA"/>
</dbReference>
<dbReference type="InterPro" id="IPR031350">
    <property type="entry name" value="Goodbye_dom"/>
</dbReference>
<dbReference type="PANTHER" id="PTHR10039:SF17">
    <property type="entry name" value="FUNGAL STAND N-TERMINAL GOODBYE DOMAIN-CONTAINING PROTEIN-RELATED"/>
    <property type="match status" value="1"/>
</dbReference>
<dbReference type="Pfam" id="PF24883">
    <property type="entry name" value="NPHP3_N"/>
    <property type="match status" value="1"/>
</dbReference>
<feature type="compositionally biased region" description="Basic and acidic residues" evidence="2">
    <location>
        <begin position="1303"/>
        <end position="1318"/>
    </location>
</feature>
<evidence type="ECO:0000256" key="1">
    <source>
        <dbReference type="ARBA" id="ARBA00022737"/>
    </source>
</evidence>
<evidence type="ECO:0000256" key="2">
    <source>
        <dbReference type="SAM" id="MobiDB-lite"/>
    </source>
</evidence>
<sequence length="1532" mass="174290">MEGEYDGEDIEQMWREALVEFHKLSGHDPKKFTELSVNDVLGKINQRKELDDKKAAKYDKARNVLDKTLTCIQTLGSLAAQGASMVFGPSDLCFNAVSYLITAAQNYSKIFSGIAELFERISAFLERFEVYVRSKSLGVEVDFHLRKIIHELLRSFMRICALSIKISRENKFLLALEVFSFGSDKGIQAELDTLEALVKREMGMGVALTLESAKITEGNVTTGFGETKESLQTIDGKVDGVTGQLSRVSNILERREHTDRMNETDGASKRNSEKIKNALKIEREVWRNDQEEFMRIRVPTTGEWLLTDPQFTAWIGGKGDSSPILALEAKQGYGKSFICSIAVRHLFQLHPPGHQDSRTSVAYYFFQKENKDEKSVNKALRAIVWQLTDNDVVYRKSVAAACNKPEEFGNSLELWKQLIFQFSTKTEATFFIVLDGIDEAEMDTGHPLIEIIRDITLIAREKRPLSIRLLLTGRPRAFMEMRNDPRITMSYITLGTRNEDDIVKYIDSRMDHMEILRRSTLPDIQELRSSIRAKLTDGVGGDYFKLNFMLTEISKKRRRKEIEEALEHAGEDRLDTIAREIDRLNRTLGEEDIHELNVLLGFVIASIGAPTLEILEAVLLVKNGEGSLVPLREQIEDKYSAFLEITSDGIVSITSDAIIDFFRNESLASKDLTPGRSGAALHEAEVAIIRRFLRNVCDDELFNKFGFEEFFKLKLGKRAACINVDLDRAKVDILIYCLDAIVGEPSDKTDRLVDYAFRFLADHLDEVDLALTAPEPKSYIGSRLIKLFFENKYIDTWWTLERMWMDQMWVFEDENASITMKWFKDSAVVKGLSEAEREWVNGLTSNSKPDDDLLRPTAKIMAERWLRYLNWGLSKPVVWLLGYVDKIKSRFDGSKRMAWTECPTEEEILALERWAESELNITEKDKYWTLQMAFTFVDFKLGEKAVELSLVACRQEPGAWEPQFSLARAYGQIGEHEKALEVLASVIEAFREDEGLMEDRRYFFCREVLHSQGLWSSFINDFDASMAAFTEIYKHQPDNYWSLLNMISTLYKEENYADIMGLLKGLQHETNPQGLSRLVALVHEYADDPMYHLNIIDAGKHSSQWDTLKEIYQLSIEAAKAESDMRSLLFTRRWYGLALYKFAESEHDLKEALTVWEENVGLTPTSKELSDDAADDAADGSTADYLASVYLGKAVEDGFNGPLTEHYLKQLQFICELWPEQSHLNFGNLILGRFYSLMGKRHEASEAIKWFVKFGLDLLSDEDVANDWDGYFTLASSLNYTDDLNSLAAWSLFCPLVEEAEDQGKQETVREQGGEGHMLEQGATDGTKSHSDTKQKAASDGQPNGVAGNTTSDRDEGGCEDSDTTEPQWSEEAYRALADDENDTELSTSDTEARPRSPFPAPSRDSRAGKLNIKCAGARGCDRLWTFADDIYSCKDCVKLYLCKGCWDKLQAGTLRPSCSRDSIVCEKWHEFLHVPKWNDEEARKIPKGHVKVGEEVIAITDWLNNMRKEYRLTAGEGVEDEKIIDITEGDV</sequence>
<organism evidence="5 6">
    <name type="scientific">Blastomyces parvus</name>
    <dbReference type="NCBI Taxonomy" id="2060905"/>
    <lineage>
        <taxon>Eukaryota</taxon>
        <taxon>Fungi</taxon>
        <taxon>Dikarya</taxon>
        <taxon>Ascomycota</taxon>
        <taxon>Pezizomycotina</taxon>
        <taxon>Eurotiomycetes</taxon>
        <taxon>Eurotiomycetidae</taxon>
        <taxon>Onygenales</taxon>
        <taxon>Ajellomycetaceae</taxon>
        <taxon>Blastomyces</taxon>
    </lineage>
</organism>
<dbReference type="SUPFAM" id="SSF48452">
    <property type="entry name" value="TPR-like"/>
    <property type="match status" value="1"/>
</dbReference>
<proteinExistence type="predicted"/>
<comment type="caution">
    <text evidence="5">The sequence shown here is derived from an EMBL/GenBank/DDBJ whole genome shotgun (WGS) entry which is preliminary data.</text>
</comment>
<dbReference type="Gene3D" id="1.25.40.10">
    <property type="entry name" value="Tetratricopeptide repeat domain"/>
    <property type="match status" value="1"/>
</dbReference>
<dbReference type="InterPro" id="IPR056884">
    <property type="entry name" value="NPHP3-like_N"/>
</dbReference>
<dbReference type="PANTHER" id="PTHR10039">
    <property type="entry name" value="AMELOGENIN"/>
    <property type="match status" value="1"/>
</dbReference>
<dbReference type="STRING" id="2060905.A0A2B7WU71"/>
<accession>A0A2B7WU71</accession>
<keyword evidence="6" id="KW-1185">Reference proteome</keyword>
<dbReference type="SUPFAM" id="SSF52540">
    <property type="entry name" value="P-loop containing nucleoside triphosphate hydrolases"/>
    <property type="match status" value="1"/>
</dbReference>
<keyword evidence="1" id="KW-0677">Repeat</keyword>
<feature type="region of interest" description="Disordered" evidence="2">
    <location>
        <begin position="1303"/>
        <end position="1407"/>
    </location>
</feature>
<dbReference type="Proteomes" id="UP000224080">
    <property type="component" value="Unassembled WGS sequence"/>
</dbReference>
<protein>
    <submittedName>
        <fullName evidence="5">Uncharacterized protein</fullName>
    </submittedName>
</protein>
<feature type="domain" description="Fungal STAND N-terminal Goodbye" evidence="3">
    <location>
        <begin position="14"/>
        <end position="131"/>
    </location>
</feature>
<gene>
    <name evidence="5" type="ORF">GX51_05962</name>
</gene>
<evidence type="ECO:0000259" key="3">
    <source>
        <dbReference type="Pfam" id="PF17109"/>
    </source>
</evidence>
<dbReference type="Pfam" id="PF17109">
    <property type="entry name" value="Goodbye"/>
    <property type="match status" value="1"/>
</dbReference>
<reference evidence="5 6" key="1">
    <citation type="submission" date="2017-10" db="EMBL/GenBank/DDBJ databases">
        <title>Comparative genomics in systemic dimorphic fungi from Ajellomycetaceae.</title>
        <authorList>
            <person name="Munoz J.F."/>
            <person name="Mcewen J.G."/>
            <person name="Clay O.K."/>
            <person name="Cuomo C.A."/>
        </authorList>
    </citation>
    <scope>NUCLEOTIDE SEQUENCE [LARGE SCALE GENOMIC DNA]</scope>
    <source>
        <strain evidence="5 6">UAMH130</strain>
    </source>
</reference>
<dbReference type="OrthoDB" id="2913095at2759"/>
<evidence type="ECO:0000259" key="4">
    <source>
        <dbReference type="Pfam" id="PF24883"/>
    </source>
</evidence>
<dbReference type="InterPro" id="IPR027417">
    <property type="entry name" value="P-loop_NTPase"/>
</dbReference>
<dbReference type="InterPro" id="IPR011990">
    <property type="entry name" value="TPR-like_helical_dom_sf"/>
</dbReference>